<dbReference type="InterPro" id="IPR028457">
    <property type="entry name" value="ABI"/>
</dbReference>
<dbReference type="Gene3D" id="6.10.140.1620">
    <property type="match status" value="1"/>
</dbReference>
<comment type="similarity">
    <text evidence="1">Belongs to the ABI family.</text>
</comment>
<proteinExistence type="inferred from homology"/>
<dbReference type="STRING" id="4232.A0A251UG50"/>
<dbReference type="PANTHER" id="PTHR10460:SF0">
    <property type="entry name" value="ABELSON INTERACTING PROTEIN, ISOFORM D"/>
    <property type="match status" value="1"/>
</dbReference>
<dbReference type="AlphaFoldDB" id="A0A251UG50"/>
<dbReference type="InParanoid" id="A0A251UG50"/>
<accession>A0A251UG50</accession>
<dbReference type="Proteomes" id="UP000215914">
    <property type="component" value="Chromosome 6"/>
</dbReference>
<dbReference type="FunCoup" id="A0A251UG50">
    <property type="interactions" value="2531"/>
</dbReference>
<evidence type="ECO:0000256" key="3">
    <source>
        <dbReference type="SAM" id="MobiDB-lite"/>
    </source>
</evidence>
<comment type="function">
    <text evidence="2">Involved in regulation of actin and microtubule organization. Part of a WAVE complex that activates the Arp2/3 complex.</text>
</comment>
<feature type="region of interest" description="Disordered" evidence="3">
    <location>
        <begin position="186"/>
        <end position="224"/>
    </location>
</feature>
<dbReference type="PANTHER" id="PTHR10460">
    <property type="entry name" value="ABL INTERACTOR FAMILY MEMBER"/>
    <property type="match status" value="1"/>
</dbReference>
<dbReference type="OMA" id="SHDNPRQ"/>
<protein>
    <submittedName>
        <fullName evidence="4">Putative ABI family</fullName>
    </submittedName>
</protein>
<dbReference type="EMBL" id="CM007895">
    <property type="protein sequence ID" value="OTG22023.1"/>
    <property type="molecule type" value="Genomic_DNA"/>
</dbReference>
<keyword evidence="5" id="KW-1185">Reference proteome</keyword>
<evidence type="ECO:0000313" key="4">
    <source>
        <dbReference type="EMBL" id="OTG22023.1"/>
    </source>
</evidence>
<gene>
    <name evidence="4" type="ORF">HannXRQ_Chr06g0166951</name>
</gene>
<organism evidence="4 5">
    <name type="scientific">Helianthus annuus</name>
    <name type="common">Common sunflower</name>
    <dbReference type="NCBI Taxonomy" id="4232"/>
    <lineage>
        <taxon>Eukaryota</taxon>
        <taxon>Viridiplantae</taxon>
        <taxon>Streptophyta</taxon>
        <taxon>Embryophyta</taxon>
        <taxon>Tracheophyta</taxon>
        <taxon>Spermatophyta</taxon>
        <taxon>Magnoliopsida</taxon>
        <taxon>eudicotyledons</taxon>
        <taxon>Gunneridae</taxon>
        <taxon>Pentapetalae</taxon>
        <taxon>asterids</taxon>
        <taxon>campanulids</taxon>
        <taxon>Asterales</taxon>
        <taxon>Asteraceae</taxon>
        <taxon>Asteroideae</taxon>
        <taxon>Heliantheae alliance</taxon>
        <taxon>Heliantheae</taxon>
        <taxon>Helianthus</taxon>
    </lineage>
</organism>
<sequence length="256" mass="28851">MEVEQSNQIMTFDEASMEQSIGFVKALQELKNLRPQLYSAAEYCEKSYLHSDQKQMVLDNLKDYAVRALVNAVDHLGTVAYKLTDLVDQQTLEISSTELHVTCLHQQLLTCQTYTDREAIRQQQLLAVLPRHHKHYILPNSVSKKVHFSPQIQIDARESHLQPRPRQFTSGTPVANTLSWHLATETKSTLKGSSRPLMSIEDSKTSRRTPISVHTSNDEENMGRKTPTRHLLLSNVGPASSTAMQTLGITQRMGSG</sequence>
<evidence type="ECO:0000256" key="1">
    <source>
        <dbReference type="ARBA" id="ARBA00010020"/>
    </source>
</evidence>
<reference evidence="5" key="1">
    <citation type="journal article" date="2017" name="Nature">
        <title>The sunflower genome provides insights into oil metabolism, flowering and Asterid evolution.</title>
        <authorList>
            <person name="Badouin H."/>
            <person name="Gouzy J."/>
            <person name="Grassa C.J."/>
            <person name="Murat F."/>
            <person name="Staton S.E."/>
            <person name="Cottret L."/>
            <person name="Lelandais-Briere C."/>
            <person name="Owens G.L."/>
            <person name="Carrere S."/>
            <person name="Mayjonade B."/>
            <person name="Legrand L."/>
            <person name="Gill N."/>
            <person name="Kane N.C."/>
            <person name="Bowers J.E."/>
            <person name="Hubner S."/>
            <person name="Bellec A."/>
            <person name="Berard A."/>
            <person name="Berges H."/>
            <person name="Blanchet N."/>
            <person name="Boniface M.C."/>
            <person name="Brunel D."/>
            <person name="Catrice O."/>
            <person name="Chaidir N."/>
            <person name="Claudel C."/>
            <person name="Donnadieu C."/>
            <person name="Faraut T."/>
            <person name="Fievet G."/>
            <person name="Helmstetter N."/>
            <person name="King M."/>
            <person name="Knapp S.J."/>
            <person name="Lai Z."/>
            <person name="Le Paslier M.C."/>
            <person name="Lippi Y."/>
            <person name="Lorenzon L."/>
            <person name="Mandel J.R."/>
            <person name="Marage G."/>
            <person name="Marchand G."/>
            <person name="Marquand E."/>
            <person name="Bret-Mestries E."/>
            <person name="Morien E."/>
            <person name="Nambeesan S."/>
            <person name="Nguyen T."/>
            <person name="Pegot-Espagnet P."/>
            <person name="Pouilly N."/>
            <person name="Raftis F."/>
            <person name="Sallet E."/>
            <person name="Schiex T."/>
            <person name="Thomas J."/>
            <person name="Vandecasteele C."/>
            <person name="Vares D."/>
            <person name="Vear F."/>
            <person name="Vautrin S."/>
            <person name="Crespi M."/>
            <person name="Mangin B."/>
            <person name="Burke J.M."/>
            <person name="Salse J."/>
            <person name="Munos S."/>
            <person name="Vincourt P."/>
            <person name="Rieseberg L.H."/>
            <person name="Langlade N.B."/>
        </authorList>
    </citation>
    <scope>NUCLEOTIDE SEQUENCE [LARGE SCALE GENOMIC DNA]</scope>
    <source>
        <strain evidence="5">cv. SF193</strain>
    </source>
</reference>
<evidence type="ECO:0000256" key="2">
    <source>
        <dbReference type="ARBA" id="ARBA00025223"/>
    </source>
</evidence>
<evidence type="ECO:0000313" key="5">
    <source>
        <dbReference type="Proteomes" id="UP000215914"/>
    </source>
</evidence>
<name>A0A251UG50_HELAN</name>